<accession>A0AAV4MZE3</accession>
<name>A0AAV4MZE3_CAEEX</name>
<gene>
    <name evidence="1" type="ORF">CEXT_374631</name>
</gene>
<sequence>MIFYHYPGELDNVSGTKIPRQPLEETVRPLDTRLTAAAEKDRLPVDKGSNRTVRKTKLFYYFVLLKNKVLGRTQDISGQVPRAGFTM</sequence>
<proteinExistence type="predicted"/>
<reference evidence="1 2" key="1">
    <citation type="submission" date="2021-06" db="EMBL/GenBank/DDBJ databases">
        <title>Caerostris extrusa draft genome.</title>
        <authorList>
            <person name="Kono N."/>
            <person name="Arakawa K."/>
        </authorList>
    </citation>
    <scope>NUCLEOTIDE SEQUENCE [LARGE SCALE GENOMIC DNA]</scope>
</reference>
<organism evidence="1 2">
    <name type="scientific">Caerostris extrusa</name>
    <name type="common">Bark spider</name>
    <name type="synonym">Caerostris bankana</name>
    <dbReference type="NCBI Taxonomy" id="172846"/>
    <lineage>
        <taxon>Eukaryota</taxon>
        <taxon>Metazoa</taxon>
        <taxon>Ecdysozoa</taxon>
        <taxon>Arthropoda</taxon>
        <taxon>Chelicerata</taxon>
        <taxon>Arachnida</taxon>
        <taxon>Araneae</taxon>
        <taxon>Araneomorphae</taxon>
        <taxon>Entelegynae</taxon>
        <taxon>Araneoidea</taxon>
        <taxon>Araneidae</taxon>
        <taxon>Caerostris</taxon>
    </lineage>
</organism>
<dbReference type="Proteomes" id="UP001054945">
    <property type="component" value="Unassembled WGS sequence"/>
</dbReference>
<comment type="caution">
    <text evidence="1">The sequence shown here is derived from an EMBL/GenBank/DDBJ whole genome shotgun (WGS) entry which is preliminary data.</text>
</comment>
<keyword evidence="2" id="KW-1185">Reference proteome</keyword>
<evidence type="ECO:0000313" key="1">
    <source>
        <dbReference type="EMBL" id="GIX77912.1"/>
    </source>
</evidence>
<dbReference type="EMBL" id="BPLR01020364">
    <property type="protein sequence ID" value="GIX77912.1"/>
    <property type="molecule type" value="Genomic_DNA"/>
</dbReference>
<dbReference type="AlphaFoldDB" id="A0AAV4MZE3"/>
<evidence type="ECO:0000313" key="2">
    <source>
        <dbReference type="Proteomes" id="UP001054945"/>
    </source>
</evidence>
<protein>
    <submittedName>
        <fullName evidence="1">Uncharacterized protein</fullName>
    </submittedName>
</protein>